<dbReference type="Pfam" id="PF00535">
    <property type="entry name" value="Glycos_transf_2"/>
    <property type="match status" value="1"/>
</dbReference>
<dbReference type="InterPro" id="IPR050834">
    <property type="entry name" value="Glycosyltransf_2"/>
</dbReference>
<dbReference type="STRING" id="252474.B1A74_00265"/>
<dbReference type="EMBL" id="MUZR01000002">
    <property type="protein sequence ID" value="OOC11442.1"/>
    <property type="molecule type" value="Genomic_DNA"/>
</dbReference>
<reference evidence="3 4" key="1">
    <citation type="submission" date="2017-02" db="EMBL/GenBank/DDBJ databases">
        <title>Genomic diversity within the haloalkaliphilic genus Thioalkalivibrio.</title>
        <authorList>
            <person name="Ahn A.-C."/>
            <person name="Meier-Kolthoff J."/>
            <person name="Overmars L."/>
            <person name="Richter M."/>
            <person name="Woyke T."/>
            <person name="Sorokin D.Y."/>
            <person name="Muyzer G."/>
        </authorList>
    </citation>
    <scope>NUCLEOTIDE SEQUENCE [LARGE SCALE GENOMIC DNA]</scope>
    <source>
        <strain evidence="3 4">HL17</strain>
    </source>
</reference>
<dbReference type="AlphaFoldDB" id="A0A1V3A298"/>
<sequence length="338" mass="38042">MTSPAGEAAMPEQQGRPRDDRATPDFSVVVPAFNCAAFLADALDSILAQEGVSVEVLVVDDGSTDNTAERARTYDDRVRLLSTARPRSGPGAARNVGMRHARAPVVAFLDGDDVWLPGKLALQKRVLDENPDVALVCTRGAHWFPESESDAAWQQEATPESPASGEIPFRPAGWIYHLLLLRPAWVWTSTVVMRRELIDRMGEFDETLRLGQDYDYWLRASRETRILRIDRILALYRQHADNSTHTPRARNFELEILQRALARWGRAGPDGSTVTATQLRERLAGLSFRFGYKHFWSGDPRIALGAFGYAFRNQPLAWRTWAYIGVSVMRSLWPPGRR</sequence>
<evidence type="ECO:0000256" key="1">
    <source>
        <dbReference type="SAM" id="MobiDB-lite"/>
    </source>
</evidence>
<gene>
    <name evidence="3" type="ORF">B1A74_00265</name>
</gene>
<name>A0A1V3A298_9GAMM</name>
<dbReference type="PANTHER" id="PTHR43685:SF2">
    <property type="entry name" value="GLYCOSYLTRANSFERASE 2-LIKE DOMAIN-CONTAINING PROTEIN"/>
    <property type="match status" value="1"/>
</dbReference>
<evidence type="ECO:0000313" key="3">
    <source>
        <dbReference type="EMBL" id="OOC11442.1"/>
    </source>
</evidence>
<accession>A0A1V3A298</accession>
<evidence type="ECO:0000313" key="4">
    <source>
        <dbReference type="Proteomes" id="UP000189177"/>
    </source>
</evidence>
<protein>
    <submittedName>
        <fullName evidence="3">Glycosyl transferase</fullName>
    </submittedName>
</protein>
<dbReference type="Gene3D" id="3.90.550.10">
    <property type="entry name" value="Spore Coat Polysaccharide Biosynthesis Protein SpsA, Chain A"/>
    <property type="match status" value="1"/>
</dbReference>
<dbReference type="Proteomes" id="UP000189177">
    <property type="component" value="Unassembled WGS sequence"/>
</dbReference>
<organism evidence="3 4">
    <name type="scientific">Thioalkalivibrio halophilus</name>
    <dbReference type="NCBI Taxonomy" id="252474"/>
    <lineage>
        <taxon>Bacteria</taxon>
        <taxon>Pseudomonadati</taxon>
        <taxon>Pseudomonadota</taxon>
        <taxon>Gammaproteobacteria</taxon>
        <taxon>Chromatiales</taxon>
        <taxon>Ectothiorhodospiraceae</taxon>
        <taxon>Thioalkalivibrio</taxon>
    </lineage>
</organism>
<dbReference type="OrthoDB" id="9805612at2"/>
<feature type="domain" description="Glycosyltransferase 2-like" evidence="2">
    <location>
        <begin position="27"/>
        <end position="140"/>
    </location>
</feature>
<dbReference type="InterPro" id="IPR001173">
    <property type="entry name" value="Glyco_trans_2-like"/>
</dbReference>
<keyword evidence="3" id="KW-0808">Transferase</keyword>
<dbReference type="RefSeq" id="WP_077243426.1">
    <property type="nucleotide sequence ID" value="NZ_MUZR01000002.1"/>
</dbReference>
<keyword evidence="4" id="KW-1185">Reference proteome</keyword>
<comment type="caution">
    <text evidence="3">The sequence shown here is derived from an EMBL/GenBank/DDBJ whole genome shotgun (WGS) entry which is preliminary data.</text>
</comment>
<dbReference type="PANTHER" id="PTHR43685">
    <property type="entry name" value="GLYCOSYLTRANSFERASE"/>
    <property type="match status" value="1"/>
</dbReference>
<dbReference type="GO" id="GO:0016740">
    <property type="term" value="F:transferase activity"/>
    <property type="evidence" value="ECO:0007669"/>
    <property type="project" value="UniProtKB-KW"/>
</dbReference>
<dbReference type="InterPro" id="IPR029044">
    <property type="entry name" value="Nucleotide-diphossugar_trans"/>
</dbReference>
<proteinExistence type="predicted"/>
<dbReference type="SUPFAM" id="SSF53448">
    <property type="entry name" value="Nucleotide-diphospho-sugar transferases"/>
    <property type="match status" value="1"/>
</dbReference>
<evidence type="ECO:0000259" key="2">
    <source>
        <dbReference type="Pfam" id="PF00535"/>
    </source>
</evidence>
<feature type="region of interest" description="Disordered" evidence="1">
    <location>
        <begin position="1"/>
        <end position="23"/>
    </location>
</feature>